<dbReference type="InterPro" id="IPR029044">
    <property type="entry name" value="Nucleotide-diphossugar_trans"/>
</dbReference>
<evidence type="ECO:0000313" key="4">
    <source>
        <dbReference type="Proteomes" id="UP001234989"/>
    </source>
</evidence>
<feature type="domain" description="Alpha 1,4-glycosyltransferase" evidence="2">
    <location>
        <begin position="380"/>
        <end position="503"/>
    </location>
</feature>
<dbReference type="Gene3D" id="3.90.550.20">
    <property type="match status" value="1"/>
</dbReference>
<feature type="transmembrane region" description="Helical" evidence="1">
    <location>
        <begin position="84"/>
        <end position="107"/>
    </location>
</feature>
<dbReference type="InterPro" id="IPR044789">
    <property type="entry name" value="Put_A1-4-GlycosylTfrase_plant"/>
</dbReference>
<keyword evidence="1" id="KW-0812">Transmembrane</keyword>
<dbReference type="PANTHER" id="PTHR46781:SF5">
    <property type="entry name" value="ALPHA 1,4-GLYCOSYLTRANSFERASE FAMILY PROTEIN"/>
    <property type="match status" value="1"/>
</dbReference>
<dbReference type="Proteomes" id="UP001234989">
    <property type="component" value="Chromosome 2"/>
</dbReference>
<dbReference type="AlphaFoldDB" id="A0AAF0Q3C8"/>
<reference evidence="3" key="1">
    <citation type="submission" date="2023-08" db="EMBL/GenBank/DDBJ databases">
        <title>A de novo genome assembly of Solanum verrucosum Schlechtendal, a Mexican diploid species geographically isolated from the other diploid A-genome species in potato relatives.</title>
        <authorList>
            <person name="Hosaka K."/>
        </authorList>
    </citation>
    <scope>NUCLEOTIDE SEQUENCE</scope>
    <source>
        <tissue evidence="3">Young leaves</tissue>
    </source>
</reference>
<dbReference type="PANTHER" id="PTHR46781">
    <property type="entry name" value="ALPHA 1,4-GLYCOSYLTRANSFERASE FAMILY PROTEIN"/>
    <property type="match status" value="1"/>
</dbReference>
<dbReference type="Pfam" id="PF04488">
    <property type="entry name" value="Gly_transf_sug"/>
    <property type="match status" value="1"/>
</dbReference>
<evidence type="ECO:0000259" key="2">
    <source>
        <dbReference type="Pfam" id="PF04572"/>
    </source>
</evidence>
<protein>
    <recommendedName>
        <fullName evidence="2">Alpha 1,4-glycosyltransferase domain-containing protein</fullName>
    </recommendedName>
</protein>
<keyword evidence="1" id="KW-0472">Membrane</keyword>
<evidence type="ECO:0000256" key="1">
    <source>
        <dbReference type="SAM" id="Phobius"/>
    </source>
</evidence>
<evidence type="ECO:0000313" key="3">
    <source>
        <dbReference type="EMBL" id="WMV16066.1"/>
    </source>
</evidence>
<sequence>MVVVSEWERDKRRGEEENGVLLVVWVLSEAATVMADGRATKEGEQTKALAMPLMEKIASETNYEKGDIFNLQEKTMDGVIKRRSLYAIGSCFLLFLLAYNSSTVFYVQVPVPGNSSPEISSFLTENVARKSRKLVSLSTSAKLSSSVIYAVKEETPLVKPNTQLIISRKNPNLVGFTYDSVAYQPRRRRKNKPLVKVLPSGDRINVFSMRMKEFFGSKSSNSSCKFRFFMTWISSIESFGGRELFAVESLFKAHPNGCLVIVSTSMDSPRGMQVLNPFLEKGLRVTAISPDFMYLFKNTIGQAWIDNLMKGNIDPGEVSLGQNLSNLLRLGLLYKFGGIYLDTDVIVLKSFGKLRNVIGAQTIDVETRNWSRLNNAVMIFDKRHPLLYKFIEEFALTFDGNKWGHNGPYLVSRVVSRVSGRDGYNFTVFPPMAFYPVDWNRIGSLFLGPRNETQSKWLLLKLQQIQSGSLAVHLWNKQSRELEVEEGSIIQHIMSDCCVFCNSYSSKL</sequence>
<accession>A0AAF0Q3C8</accession>
<proteinExistence type="predicted"/>
<dbReference type="InterPro" id="IPR007577">
    <property type="entry name" value="GlycoTrfase_DXD_sugar-bd_CS"/>
</dbReference>
<gene>
    <name evidence="3" type="ORF">MTR67_009451</name>
</gene>
<keyword evidence="4" id="KW-1185">Reference proteome</keyword>
<name>A0AAF0Q3C8_SOLVR</name>
<keyword evidence="1" id="KW-1133">Transmembrane helix</keyword>
<dbReference type="Pfam" id="PF04572">
    <property type="entry name" value="Gb3_synth"/>
    <property type="match status" value="1"/>
</dbReference>
<dbReference type="InterPro" id="IPR007652">
    <property type="entry name" value="A1-4-GlycosylTfrase_dom"/>
</dbReference>
<dbReference type="EMBL" id="CP133613">
    <property type="protein sequence ID" value="WMV16066.1"/>
    <property type="molecule type" value="Genomic_DNA"/>
</dbReference>
<organism evidence="3 4">
    <name type="scientific">Solanum verrucosum</name>
    <dbReference type="NCBI Taxonomy" id="315347"/>
    <lineage>
        <taxon>Eukaryota</taxon>
        <taxon>Viridiplantae</taxon>
        <taxon>Streptophyta</taxon>
        <taxon>Embryophyta</taxon>
        <taxon>Tracheophyta</taxon>
        <taxon>Spermatophyta</taxon>
        <taxon>Magnoliopsida</taxon>
        <taxon>eudicotyledons</taxon>
        <taxon>Gunneridae</taxon>
        <taxon>Pentapetalae</taxon>
        <taxon>asterids</taxon>
        <taxon>lamiids</taxon>
        <taxon>Solanales</taxon>
        <taxon>Solanaceae</taxon>
        <taxon>Solanoideae</taxon>
        <taxon>Solaneae</taxon>
        <taxon>Solanum</taxon>
    </lineage>
</organism>
<dbReference type="SUPFAM" id="SSF53448">
    <property type="entry name" value="Nucleotide-diphospho-sugar transferases"/>
    <property type="match status" value="1"/>
</dbReference>